<organism evidence="2 3">
    <name type="scientific">Paractinoplanes brasiliensis</name>
    <dbReference type="NCBI Taxonomy" id="52695"/>
    <lineage>
        <taxon>Bacteria</taxon>
        <taxon>Bacillati</taxon>
        <taxon>Actinomycetota</taxon>
        <taxon>Actinomycetes</taxon>
        <taxon>Micromonosporales</taxon>
        <taxon>Micromonosporaceae</taxon>
        <taxon>Paractinoplanes</taxon>
    </lineage>
</organism>
<feature type="region of interest" description="Disordered" evidence="1">
    <location>
        <begin position="29"/>
        <end position="72"/>
    </location>
</feature>
<dbReference type="OrthoDB" id="3727872at2"/>
<dbReference type="Proteomes" id="UP000294901">
    <property type="component" value="Unassembled WGS sequence"/>
</dbReference>
<evidence type="ECO:0000256" key="1">
    <source>
        <dbReference type="SAM" id="MobiDB-lite"/>
    </source>
</evidence>
<gene>
    <name evidence="2" type="ORF">C8E87_5908</name>
</gene>
<name>A0A4R6JZ43_9ACTN</name>
<dbReference type="EMBL" id="SNWR01000001">
    <property type="protein sequence ID" value="TDO42144.1"/>
    <property type="molecule type" value="Genomic_DNA"/>
</dbReference>
<evidence type="ECO:0000313" key="3">
    <source>
        <dbReference type="Proteomes" id="UP000294901"/>
    </source>
</evidence>
<dbReference type="AlphaFoldDB" id="A0A4R6JZ43"/>
<proteinExistence type="predicted"/>
<keyword evidence="3" id="KW-1185">Reference proteome</keyword>
<reference evidence="2 3" key="1">
    <citation type="submission" date="2019-03" db="EMBL/GenBank/DDBJ databases">
        <title>Sequencing the genomes of 1000 actinobacteria strains.</title>
        <authorList>
            <person name="Klenk H.-P."/>
        </authorList>
    </citation>
    <scope>NUCLEOTIDE SEQUENCE [LARGE SCALE GENOMIC DNA]</scope>
    <source>
        <strain evidence="2 3">DSM 43805</strain>
    </source>
</reference>
<accession>A0A4R6JZ43</accession>
<evidence type="ECO:0000313" key="2">
    <source>
        <dbReference type="EMBL" id="TDO42144.1"/>
    </source>
</evidence>
<protein>
    <submittedName>
        <fullName evidence="2">Uncharacterized protein</fullName>
    </submittedName>
</protein>
<dbReference type="RefSeq" id="WP_133876078.1">
    <property type="nucleotide sequence ID" value="NZ_BOMD01000095.1"/>
</dbReference>
<sequence>MLVLAAAAAVVLVAFGIGAIVVLGQGGKPEAEAGSIGERPTAVDTTLPYEPVPEGPVDGDTTTEETTPTEATVAPVEETEEAALAELEELAAQGLTQVSFRGQYAAQIASKYPGIHDKLQTTAAGSHTFTAADIRDEHRQLASAHSSPEHPVILLRSTDYGKRQQVNGRHLWVTFAIGDFPDRQSVLDWCDNQFAELTADERANQCAVRKLNPGR</sequence>
<comment type="caution">
    <text evidence="2">The sequence shown here is derived from an EMBL/GenBank/DDBJ whole genome shotgun (WGS) entry which is preliminary data.</text>
</comment>